<feature type="transmembrane region" description="Helical" evidence="5">
    <location>
        <begin position="12"/>
        <end position="35"/>
    </location>
</feature>
<feature type="transmembrane region" description="Helical" evidence="5">
    <location>
        <begin position="371"/>
        <end position="390"/>
    </location>
</feature>
<keyword evidence="2 5" id="KW-0812">Transmembrane</keyword>
<comment type="caution">
    <text evidence="6">The sequence shown here is derived from an EMBL/GenBank/DDBJ whole genome shotgun (WGS) entry which is preliminary data.</text>
</comment>
<feature type="transmembrane region" description="Helical" evidence="5">
    <location>
        <begin position="195"/>
        <end position="216"/>
    </location>
</feature>
<evidence type="ECO:0000313" key="6">
    <source>
        <dbReference type="EMBL" id="TCT03216.1"/>
    </source>
</evidence>
<feature type="transmembrane region" description="Helical" evidence="5">
    <location>
        <begin position="340"/>
        <end position="359"/>
    </location>
</feature>
<feature type="transmembrane region" description="Helical" evidence="5">
    <location>
        <begin position="456"/>
        <end position="481"/>
    </location>
</feature>
<feature type="transmembrane region" description="Helical" evidence="5">
    <location>
        <begin position="161"/>
        <end position="183"/>
    </location>
</feature>
<feature type="transmembrane region" description="Helical" evidence="5">
    <location>
        <begin position="280"/>
        <end position="302"/>
    </location>
</feature>
<dbReference type="Gene3D" id="1.20.1740.10">
    <property type="entry name" value="Amino acid/polyamine transporter I"/>
    <property type="match status" value="1"/>
</dbReference>
<dbReference type="RefSeq" id="WP_132032990.1">
    <property type="nucleotide sequence ID" value="NZ_SMAI01000010.1"/>
</dbReference>
<protein>
    <submittedName>
        <fullName evidence="6">Amino acid/polyamine/organocation transporter (APC superfamily)</fullName>
    </submittedName>
</protein>
<feature type="transmembrane region" description="Helical" evidence="5">
    <location>
        <begin position="487"/>
        <end position="506"/>
    </location>
</feature>
<evidence type="ECO:0000256" key="2">
    <source>
        <dbReference type="ARBA" id="ARBA00022692"/>
    </source>
</evidence>
<proteinExistence type="predicted"/>
<dbReference type="PANTHER" id="PTHR47547:SF1">
    <property type="entry name" value="ASPARTATE-PROTON SYMPORTER"/>
    <property type="match status" value="1"/>
</dbReference>
<dbReference type="OrthoDB" id="9762947at2"/>
<evidence type="ECO:0000256" key="3">
    <source>
        <dbReference type="ARBA" id="ARBA00022989"/>
    </source>
</evidence>
<dbReference type="PIRSF" id="PIRSF006060">
    <property type="entry name" value="AA_transporter"/>
    <property type="match status" value="1"/>
</dbReference>
<gene>
    <name evidence="6" type="ORF">EDC64_11079</name>
</gene>
<dbReference type="AlphaFoldDB" id="A0A4R3LTJ0"/>
<feature type="transmembrane region" description="Helical" evidence="5">
    <location>
        <begin position="397"/>
        <end position="419"/>
    </location>
</feature>
<reference evidence="6 7" key="1">
    <citation type="submission" date="2019-03" db="EMBL/GenBank/DDBJ databases">
        <title>Genomic Encyclopedia of Type Strains, Phase IV (KMG-IV): sequencing the most valuable type-strain genomes for metagenomic binning, comparative biology and taxonomic classification.</title>
        <authorList>
            <person name="Goeker M."/>
        </authorList>
    </citation>
    <scope>NUCLEOTIDE SEQUENCE [LARGE SCALE GENOMIC DNA]</scope>
    <source>
        <strain evidence="6 7">DSM 9035</strain>
    </source>
</reference>
<dbReference type="InterPro" id="IPR002293">
    <property type="entry name" value="AA/rel_permease1"/>
</dbReference>
<feature type="transmembrane region" description="Helical" evidence="5">
    <location>
        <begin position="425"/>
        <end position="444"/>
    </location>
</feature>
<comment type="subcellular location">
    <subcellularLocation>
        <location evidence="1">Membrane</location>
        <topology evidence="1">Multi-pass membrane protein</topology>
    </subcellularLocation>
</comment>
<keyword evidence="4 5" id="KW-0472">Membrane</keyword>
<dbReference type="EMBL" id="SMAI01000010">
    <property type="protein sequence ID" value="TCT03216.1"/>
    <property type="molecule type" value="Genomic_DNA"/>
</dbReference>
<dbReference type="Pfam" id="PF13520">
    <property type="entry name" value="AA_permease_2"/>
    <property type="match status" value="1"/>
</dbReference>
<dbReference type="GO" id="GO:0022857">
    <property type="term" value="F:transmembrane transporter activity"/>
    <property type="evidence" value="ECO:0007669"/>
    <property type="project" value="InterPro"/>
</dbReference>
<evidence type="ECO:0000256" key="4">
    <source>
        <dbReference type="ARBA" id="ARBA00023136"/>
    </source>
</evidence>
<feature type="transmembrane region" description="Helical" evidence="5">
    <location>
        <begin position="236"/>
        <end position="259"/>
    </location>
</feature>
<organism evidence="6 7">
    <name type="scientific">Aquabacter spiritensis</name>
    <dbReference type="NCBI Taxonomy" id="933073"/>
    <lineage>
        <taxon>Bacteria</taxon>
        <taxon>Pseudomonadati</taxon>
        <taxon>Pseudomonadota</taxon>
        <taxon>Alphaproteobacteria</taxon>
        <taxon>Hyphomicrobiales</taxon>
        <taxon>Xanthobacteraceae</taxon>
        <taxon>Aquabacter</taxon>
    </lineage>
</organism>
<name>A0A4R3LTJ0_9HYPH</name>
<accession>A0A4R3LTJ0</accession>
<feature type="transmembrane region" description="Helical" evidence="5">
    <location>
        <begin position="128"/>
        <end position="149"/>
    </location>
</feature>
<keyword evidence="7" id="KW-1185">Reference proteome</keyword>
<evidence type="ECO:0000313" key="7">
    <source>
        <dbReference type="Proteomes" id="UP000294664"/>
    </source>
</evidence>
<evidence type="ECO:0000256" key="1">
    <source>
        <dbReference type="ARBA" id="ARBA00004141"/>
    </source>
</evidence>
<dbReference type="GO" id="GO:0016020">
    <property type="term" value="C:membrane"/>
    <property type="evidence" value="ECO:0007669"/>
    <property type="project" value="UniProtKB-SubCell"/>
</dbReference>
<sequence length="541" mass="57047">MHNKLHRDIGLVGLTFVAVSGIIGSGWLFAPLLAVQHAGPAALIAWVIGGVAMLLLALTFAEISAMLPVPGGVARVPLFSHGNLVCTMMGWSGWIGYTTQAPIEVEAMLRYLAPHADWLYRSGPGSDLSLAGIGVAMGFLALFVVINAFGVKFFAYVNSAITWAKIAIPMVLVVTLLATRLEVSNFTDHGGFAPFGWAGVLSAVSSGGVIFSFIGFRHAVDMAGEVRNPGFNIPAALILSVFICFIIYGGLQFAFIGALEPSALVNGWGRLTLSSEFGPLGAVASALGLLWLVSLLNVGAVAGPMGGALVATGSCARIGFALAENGLFPKIIATLSARGVPLSALLMNLAIAVLTFVLLPFEEVVKLNESAIMLSFVVGPVAVVALRYILPGARRPITLPAVHVIACAAFVIATLIIHWSGWETVWRLGLCLILGGILFATYARKRITGTPDYREAAWLWPYFGGVGLISALGSFGGAGILQGGVDTLLMAVLSIGVFVHAISCRLTPEKFRIYMSDEIMLEHDIGGRGVTRIAQSTRHEH</sequence>
<dbReference type="InterPro" id="IPR052962">
    <property type="entry name" value="AA_Transporter_AGT"/>
</dbReference>
<keyword evidence="3 5" id="KW-1133">Transmembrane helix</keyword>
<evidence type="ECO:0000256" key="5">
    <source>
        <dbReference type="SAM" id="Phobius"/>
    </source>
</evidence>
<dbReference type="PANTHER" id="PTHR47547">
    <property type="match status" value="1"/>
</dbReference>
<feature type="transmembrane region" description="Helical" evidence="5">
    <location>
        <begin position="41"/>
        <end position="61"/>
    </location>
</feature>
<dbReference type="Proteomes" id="UP000294664">
    <property type="component" value="Unassembled WGS sequence"/>
</dbReference>